<dbReference type="SUPFAM" id="SSF50475">
    <property type="entry name" value="FMN-binding split barrel"/>
    <property type="match status" value="1"/>
</dbReference>
<reference evidence="4 5" key="1">
    <citation type="submission" date="2019-07" db="EMBL/GenBank/DDBJ databases">
        <title>Full genome sequence of Humibacter sp. WJ7-1.</title>
        <authorList>
            <person name="Im W.-T."/>
        </authorList>
    </citation>
    <scope>NUCLEOTIDE SEQUENCE [LARGE SCALE GENOMIC DNA]</scope>
    <source>
        <strain evidence="4 5">WJ7-1</strain>
    </source>
</reference>
<dbReference type="OrthoDB" id="8901155at2"/>
<dbReference type="InterPro" id="IPR050268">
    <property type="entry name" value="NADH-dep_flavin_reductase"/>
</dbReference>
<dbReference type="InterPro" id="IPR012349">
    <property type="entry name" value="Split_barrel_FMN-bd"/>
</dbReference>
<dbReference type="Gene3D" id="2.30.110.10">
    <property type="entry name" value="Electron Transport, Fmn-binding Protein, Chain A"/>
    <property type="match status" value="1"/>
</dbReference>
<accession>A0A5B8M2V5</accession>
<sequence length="188" mass="19355">MTATEPLTTRASETRHGAPELTSVAGSGPGSAVDAQAFKDAFRLHPAGVALITAMTPEGPVGLTASSVASVGIDPAALAFSVTRATGSAGGILGAPTHVVHLLDAQHVDLAQVFARSGTDRFTPEQGWSSLPTGEPHLAGARVALRCRILQTTAVGSSVLVLSQVLDIYQGEFGDPVAYVDREFRRLG</sequence>
<dbReference type="EMBL" id="CP042305">
    <property type="protein sequence ID" value="QDZ14927.1"/>
    <property type="molecule type" value="Genomic_DNA"/>
</dbReference>
<dbReference type="PANTHER" id="PTHR30466:SF1">
    <property type="entry name" value="FMN REDUCTASE (NADH) RUTF"/>
    <property type="match status" value="1"/>
</dbReference>
<feature type="region of interest" description="Disordered" evidence="2">
    <location>
        <begin position="1"/>
        <end position="30"/>
    </location>
</feature>
<keyword evidence="1" id="KW-0560">Oxidoreductase</keyword>
<dbReference type="GO" id="GO:0006208">
    <property type="term" value="P:pyrimidine nucleobase catabolic process"/>
    <property type="evidence" value="ECO:0007669"/>
    <property type="project" value="TreeGrafter"/>
</dbReference>
<dbReference type="PANTHER" id="PTHR30466">
    <property type="entry name" value="FLAVIN REDUCTASE"/>
    <property type="match status" value="1"/>
</dbReference>
<dbReference type="SMART" id="SM00903">
    <property type="entry name" value="Flavin_Reduct"/>
    <property type="match status" value="1"/>
</dbReference>
<evidence type="ECO:0000256" key="1">
    <source>
        <dbReference type="ARBA" id="ARBA00023002"/>
    </source>
</evidence>
<protein>
    <submittedName>
        <fullName evidence="4">Flavin reductase family protein</fullName>
    </submittedName>
</protein>
<dbReference type="InterPro" id="IPR002563">
    <property type="entry name" value="Flavin_Rdtase-like_dom"/>
</dbReference>
<organism evidence="4 5">
    <name type="scientific">Humibacter ginsenosidimutans</name>
    <dbReference type="NCBI Taxonomy" id="2599293"/>
    <lineage>
        <taxon>Bacteria</taxon>
        <taxon>Bacillati</taxon>
        <taxon>Actinomycetota</taxon>
        <taxon>Actinomycetes</taxon>
        <taxon>Micrococcales</taxon>
        <taxon>Microbacteriaceae</taxon>
        <taxon>Humibacter</taxon>
    </lineage>
</organism>
<name>A0A5B8M2V5_9MICO</name>
<dbReference type="GO" id="GO:0010181">
    <property type="term" value="F:FMN binding"/>
    <property type="evidence" value="ECO:0007669"/>
    <property type="project" value="InterPro"/>
</dbReference>
<dbReference type="AlphaFoldDB" id="A0A5B8M2V5"/>
<dbReference type="RefSeq" id="WP_146320277.1">
    <property type="nucleotide sequence ID" value="NZ_CP042305.1"/>
</dbReference>
<evidence type="ECO:0000313" key="4">
    <source>
        <dbReference type="EMBL" id="QDZ14927.1"/>
    </source>
</evidence>
<evidence type="ECO:0000256" key="2">
    <source>
        <dbReference type="SAM" id="MobiDB-lite"/>
    </source>
</evidence>
<evidence type="ECO:0000259" key="3">
    <source>
        <dbReference type="SMART" id="SM00903"/>
    </source>
</evidence>
<keyword evidence="5" id="KW-1185">Reference proteome</keyword>
<dbReference type="GO" id="GO:0042602">
    <property type="term" value="F:riboflavin reductase (NADPH) activity"/>
    <property type="evidence" value="ECO:0007669"/>
    <property type="project" value="TreeGrafter"/>
</dbReference>
<gene>
    <name evidence="4" type="ORF">FPZ11_09295</name>
</gene>
<evidence type="ECO:0000313" key="5">
    <source>
        <dbReference type="Proteomes" id="UP000320216"/>
    </source>
</evidence>
<dbReference type="Proteomes" id="UP000320216">
    <property type="component" value="Chromosome"/>
</dbReference>
<proteinExistence type="predicted"/>
<feature type="domain" description="Flavin reductase like" evidence="3">
    <location>
        <begin position="42"/>
        <end position="186"/>
    </location>
</feature>
<dbReference type="KEGG" id="huw:FPZ11_09295"/>
<feature type="compositionally biased region" description="Polar residues" evidence="2">
    <location>
        <begin position="1"/>
        <end position="11"/>
    </location>
</feature>
<dbReference type="Pfam" id="PF01613">
    <property type="entry name" value="Flavin_Reduct"/>
    <property type="match status" value="1"/>
</dbReference>